<dbReference type="Pfam" id="PF13328">
    <property type="entry name" value="HD_4"/>
    <property type="match status" value="1"/>
</dbReference>
<dbReference type="Pfam" id="PF02824">
    <property type="entry name" value="TGS"/>
    <property type="match status" value="1"/>
</dbReference>
<dbReference type="Gene3D" id="1.10.3210.10">
    <property type="entry name" value="Hypothetical protein af1432"/>
    <property type="match status" value="1"/>
</dbReference>
<comment type="similarity">
    <text evidence="1">Belongs to the RelA/SpoT family.</text>
</comment>
<dbReference type="Gene3D" id="3.10.20.30">
    <property type="match status" value="1"/>
</dbReference>
<feature type="domain" description="ACT" evidence="3">
    <location>
        <begin position="660"/>
        <end position="735"/>
    </location>
</feature>
<dbReference type="InterPro" id="IPR045865">
    <property type="entry name" value="ACT-like_dom_sf"/>
</dbReference>
<dbReference type="InterPro" id="IPR012676">
    <property type="entry name" value="TGS-like"/>
</dbReference>
<name>A0A5B8RGV0_9ZZZZ</name>
<proteinExistence type="inferred from homology"/>
<protein>
    <submittedName>
        <fullName evidence="5">GTP pyrophosphokinase</fullName>
        <ecNumber evidence="5">2.7.6.5</ecNumber>
    </submittedName>
</protein>
<accession>A0A5B8RGV0</accession>
<reference evidence="5" key="1">
    <citation type="submission" date="2019-06" db="EMBL/GenBank/DDBJ databases">
        <authorList>
            <person name="Murdoch R.W."/>
            <person name="Fathepure B."/>
        </authorList>
    </citation>
    <scope>NUCLEOTIDE SEQUENCE</scope>
</reference>
<dbReference type="InterPro" id="IPR002912">
    <property type="entry name" value="ACT_dom"/>
</dbReference>
<dbReference type="GO" id="GO:0008728">
    <property type="term" value="F:GTP diphosphokinase activity"/>
    <property type="evidence" value="ECO:0007669"/>
    <property type="project" value="UniProtKB-EC"/>
</dbReference>
<dbReference type="GO" id="GO:0008893">
    <property type="term" value="F:guanosine-3',5'-bis(diphosphate) 3'-diphosphatase activity"/>
    <property type="evidence" value="ECO:0007669"/>
    <property type="project" value="TreeGrafter"/>
</dbReference>
<dbReference type="SUPFAM" id="SSF81301">
    <property type="entry name" value="Nucleotidyltransferase"/>
    <property type="match status" value="1"/>
</dbReference>
<dbReference type="InterPro" id="IPR033655">
    <property type="entry name" value="TGS_RelA/SpoT"/>
</dbReference>
<dbReference type="Pfam" id="PF13291">
    <property type="entry name" value="ACT_4"/>
    <property type="match status" value="1"/>
</dbReference>
<dbReference type="GO" id="GO:0016301">
    <property type="term" value="F:kinase activity"/>
    <property type="evidence" value="ECO:0007669"/>
    <property type="project" value="UniProtKB-KW"/>
</dbReference>
<dbReference type="InterPro" id="IPR045600">
    <property type="entry name" value="RelA/SpoT_AH_RIS"/>
</dbReference>
<dbReference type="SUPFAM" id="SSF81271">
    <property type="entry name" value="TGS-like"/>
    <property type="match status" value="1"/>
</dbReference>
<dbReference type="Pfam" id="PF04607">
    <property type="entry name" value="RelA_SpoT"/>
    <property type="match status" value="1"/>
</dbReference>
<dbReference type="Gene3D" id="3.30.460.10">
    <property type="entry name" value="Beta Polymerase, domain 2"/>
    <property type="match status" value="1"/>
</dbReference>
<dbReference type="AlphaFoldDB" id="A0A5B8RGV0"/>
<dbReference type="EC" id="2.7.6.5" evidence="5"/>
<dbReference type="InterPro" id="IPR007685">
    <property type="entry name" value="RelA_SpoT"/>
</dbReference>
<dbReference type="CDD" id="cd04876">
    <property type="entry name" value="ACT_RelA-SpoT"/>
    <property type="match status" value="1"/>
</dbReference>
<dbReference type="NCBIfam" id="TIGR00691">
    <property type="entry name" value="spoT_relA"/>
    <property type="match status" value="1"/>
</dbReference>
<evidence type="ECO:0000259" key="3">
    <source>
        <dbReference type="PROSITE" id="PS51671"/>
    </source>
</evidence>
<dbReference type="GO" id="GO:0005886">
    <property type="term" value="C:plasma membrane"/>
    <property type="evidence" value="ECO:0007669"/>
    <property type="project" value="TreeGrafter"/>
</dbReference>
<dbReference type="PANTHER" id="PTHR21262:SF31">
    <property type="entry name" value="GTP PYROPHOSPHOKINASE"/>
    <property type="match status" value="1"/>
</dbReference>
<evidence type="ECO:0000259" key="4">
    <source>
        <dbReference type="PROSITE" id="PS51880"/>
    </source>
</evidence>
<evidence type="ECO:0000256" key="2">
    <source>
        <dbReference type="SAM" id="MobiDB-lite"/>
    </source>
</evidence>
<dbReference type="InterPro" id="IPR043519">
    <property type="entry name" value="NT_sf"/>
</dbReference>
<dbReference type="CDD" id="cd01668">
    <property type="entry name" value="TGS_RSH"/>
    <property type="match status" value="1"/>
</dbReference>
<dbReference type="NCBIfam" id="NF008124">
    <property type="entry name" value="PRK10872.1"/>
    <property type="match status" value="1"/>
</dbReference>
<feature type="region of interest" description="Disordered" evidence="2">
    <location>
        <begin position="555"/>
        <end position="587"/>
    </location>
</feature>
<keyword evidence="5" id="KW-0418">Kinase</keyword>
<dbReference type="GO" id="GO:0015969">
    <property type="term" value="P:guanosine tetraphosphate metabolic process"/>
    <property type="evidence" value="ECO:0007669"/>
    <property type="project" value="InterPro"/>
</dbReference>
<dbReference type="Pfam" id="PF19296">
    <property type="entry name" value="RelA_AH_RIS"/>
    <property type="match status" value="1"/>
</dbReference>
<dbReference type="FunFam" id="3.10.20.30:FF:000002">
    <property type="entry name" value="GTP pyrophosphokinase (RelA/SpoT)"/>
    <property type="match status" value="1"/>
</dbReference>
<keyword evidence="5" id="KW-0808">Transferase</keyword>
<dbReference type="InterPro" id="IPR004811">
    <property type="entry name" value="RelA/Spo_fam"/>
</dbReference>
<dbReference type="PROSITE" id="PS51671">
    <property type="entry name" value="ACT"/>
    <property type="match status" value="1"/>
</dbReference>
<dbReference type="PROSITE" id="PS51880">
    <property type="entry name" value="TGS"/>
    <property type="match status" value="1"/>
</dbReference>
<dbReference type="GO" id="GO:0042594">
    <property type="term" value="P:response to starvation"/>
    <property type="evidence" value="ECO:0007669"/>
    <property type="project" value="TreeGrafter"/>
</dbReference>
<organism evidence="5">
    <name type="scientific">uncultured organism</name>
    <dbReference type="NCBI Taxonomy" id="155900"/>
    <lineage>
        <taxon>unclassified sequences</taxon>
        <taxon>environmental samples</taxon>
    </lineage>
</organism>
<dbReference type="EMBL" id="MN079204">
    <property type="protein sequence ID" value="QEA07118.1"/>
    <property type="molecule type" value="Genomic_DNA"/>
</dbReference>
<dbReference type="FunFam" id="3.30.460.10:FF:000001">
    <property type="entry name" value="GTP pyrophosphokinase RelA"/>
    <property type="match status" value="1"/>
</dbReference>
<dbReference type="PANTHER" id="PTHR21262">
    <property type="entry name" value="GUANOSINE-3',5'-BIS DIPHOSPHATE 3'-PYROPHOSPHOHYDROLASE"/>
    <property type="match status" value="1"/>
</dbReference>
<dbReference type="SUPFAM" id="SSF55021">
    <property type="entry name" value="ACT-like"/>
    <property type="match status" value="1"/>
</dbReference>
<gene>
    <name evidence="5" type="primary">relA</name>
    <name evidence="5" type="ORF">KBTEX_03463</name>
</gene>
<dbReference type="SMART" id="SM00954">
    <property type="entry name" value="RelA_SpoT"/>
    <property type="match status" value="1"/>
</dbReference>
<evidence type="ECO:0000313" key="5">
    <source>
        <dbReference type="EMBL" id="QEA07118.1"/>
    </source>
</evidence>
<dbReference type="Gene3D" id="3.30.70.260">
    <property type="match status" value="1"/>
</dbReference>
<evidence type="ECO:0000256" key="1">
    <source>
        <dbReference type="ARBA" id="ARBA00007476"/>
    </source>
</evidence>
<feature type="domain" description="TGS" evidence="4">
    <location>
        <begin position="403"/>
        <end position="464"/>
    </location>
</feature>
<dbReference type="SUPFAM" id="SSF109604">
    <property type="entry name" value="HD-domain/PDEase-like"/>
    <property type="match status" value="1"/>
</dbReference>
<dbReference type="InterPro" id="IPR004095">
    <property type="entry name" value="TGS"/>
</dbReference>
<sequence length="736" mass="82014">MVQVTGELGDIADVELDFPQWVERLPLSPDDGGRALLERAWTDALAGYGEAERPSGESYMAHAVAVAGVVASLRLDAETVAAALLHDLPSFPDYDSETLRRRFGGDIATMVDGAARIGVVSELHSHPGGTGEDRTEALRKMLFAMARDIRVVFLVLAERLQDMRVVRHLDEDARSALARETLDLYAPLANRLGIWQLKWELEDRAFALTEPATYKRVARLLAEKRVDRERYIGEVREALAEALRDAGIDAEVKGRPKHIYSIWRKMQRKGLSFEELFDIRALRVMVDTVAQCYAALGVVHALWQPIPREFDDYIATPKENNYQSLHTAVVGPGGKNVEIQIRTREMHQSAELGIAAHWRYKEGRGQDPGFDGKIAWIRQLLETNPEEGGEDLFDRFKAEVFEDRVYVITPRGDVFDLPRGATPLDFAYAVHSQVGHRCRGAKVNGRIVPLTYQLHNGDQVEVLTARNGQPSRDWLNPALGYLVTPRARAHVRTWFRQQDFDQNVADGRAIVDRELGRLGLQDVNLERLAARSRYPQLDAFFAALGRGDVTGGQIAGLLDEQLRPRRETPPPARRRPGPQRSAGGSDDVTIYGVGNLLTRLAGCCQPAPGDPIVGFITRGQGVTVHRRDCASLARLQEEEDPGRFIEVSWNDETDSSYPVDVRVLAYDRQGLLRDVTTLISNEGVRVDAVNTHTDPDSEQARITLTVRVSDLAQLGRLIDRLAGLRNVVDVRRAPGG</sequence>
<dbReference type="InterPro" id="IPR012675">
    <property type="entry name" value="Beta-grasp_dom_sf"/>
</dbReference>
<dbReference type="CDD" id="cd05399">
    <property type="entry name" value="NT_Rel-Spo_like"/>
    <property type="match status" value="1"/>
</dbReference>